<gene>
    <name evidence="14" type="ORF">METZ01_LOCUS14171</name>
</gene>
<dbReference type="Pfam" id="PF00226">
    <property type="entry name" value="DnaJ"/>
    <property type="match status" value="1"/>
</dbReference>
<dbReference type="PROSITE" id="PS50076">
    <property type="entry name" value="DNAJ_2"/>
    <property type="match status" value="1"/>
</dbReference>
<dbReference type="InterPro" id="IPR002939">
    <property type="entry name" value="DnaJ_C"/>
</dbReference>
<dbReference type="InterPro" id="IPR018253">
    <property type="entry name" value="DnaJ_domain_CS"/>
</dbReference>
<proteinExistence type="inferred from homology"/>
<dbReference type="GO" id="GO:0031072">
    <property type="term" value="F:heat shock protein binding"/>
    <property type="evidence" value="ECO:0007669"/>
    <property type="project" value="InterPro"/>
</dbReference>
<evidence type="ECO:0000256" key="10">
    <source>
        <dbReference type="ARBA" id="ARBA00023016"/>
    </source>
</evidence>
<dbReference type="FunFam" id="2.10.230.10:FF:000002">
    <property type="entry name" value="Molecular chaperone DnaJ"/>
    <property type="match status" value="1"/>
</dbReference>
<dbReference type="FunFam" id="2.60.260.20:FF:000004">
    <property type="entry name" value="Molecular chaperone DnaJ"/>
    <property type="match status" value="1"/>
</dbReference>
<dbReference type="AlphaFoldDB" id="A0A381P4G7"/>
<dbReference type="Gene3D" id="1.10.287.110">
    <property type="entry name" value="DnaJ domain"/>
    <property type="match status" value="1"/>
</dbReference>
<evidence type="ECO:0000313" key="14">
    <source>
        <dbReference type="EMBL" id="SUZ61317.1"/>
    </source>
</evidence>
<dbReference type="NCBIfam" id="NF008035">
    <property type="entry name" value="PRK10767.1"/>
    <property type="match status" value="1"/>
</dbReference>
<keyword evidence="7" id="KW-0677">Repeat</keyword>
<dbReference type="CDD" id="cd10747">
    <property type="entry name" value="DnaJ_C"/>
    <property type="match status" value="1"/>
</dbReference>
<dbReference type="SUPFAM" id="SSF57938">
    <property type="entry name" value="DnaJ/Hsp40 cysteine-rich domain"/>
    <property type="match status" value="1"/>
</dbReference>
<comment type="subunit">
    <text evidence="3">Homodimer.</text>
</comment>
<dbReference type="InterPro" id="IPR036410">
    <property type="entry name" value="HSP_DnaJ_Cys-rich_dom_sf"/>
</dbReference>
<name>A0A381P4G7_9ZZZZ</name>
<dbReference type="Pfam" id="PF00684">
    <property type="entry name" value="DnaJ_CXXCXGXG"/>
    <property type="match status" value="1"/>
</dbReference>
<sequence length="373" mass="40591">MSKRDYYDILGVDRSAQGDKLKKAYRKLAMKYHPDRNPDDSSASEKFKEVTEAYEILSDPSKRSAYDQFGHQGVEASGFNSGRSATDAFNDVFGDIFGDIFGGGDPFSRSRRSNRGSDLEFSLRIDLENAVKGTTEKIRIPALQSCESCSGSGAEPGTQPSSCPSCQGAGQVRMQQGFFSISQTCRQCRGSGKIITNPCRKCRGNGRVEKTKTLSVKIPAGVDSGDRIRLSGEGEAGPSRGPSGDLYVQIQVLSHEVFERDGQHLYCEAPISFVDAALGSEIEIPTLDGKVKIKIPEGTQTGKLFRLKGKGVKKIRSSAVGDLLCRVTVETPQKLDSKQKALLKELGSSLKQKKNSPLSSAWFGKVKSFFDSK</sequence>
<comment type="cofactor">
    <cofactor evidence="1">
        <name>Zn(2+)</name>
        <dbReference type="ChEBI" id="CHEBI:29105"/>
    </cofactor>
</comment>
<protein>
    <recommendedName>
        <fullName evidence="15">J domain-containing protein</fullName>
    </recommendedName>
</protein>
<evidence type="ECO:0000256" key="5">
    <source>
        <dbReference type="ARBA" id="ARBA00022705"/>
    </source>
</evidence>
<evidence type="ECO:0000256" key="6">
    <source>
        <dbReference type="ARBA" id="ARBA00022723"/>
    </source>
</evidence>
<dbReference type="SMART" id="SM00271">
    <property type="entry name" value="DnaJ"/>
    <property type="match status" value="1"/>
</dbReference>
<dbReference type="EMBL" id="UINC01000795">
    <property type="protein sequence ID" value="SUZ61317.1"/>
    <property type="molecule type" value="Genomic_DNA"/>
</dbReference>
<dbReference type="PROSITE" id="PS00636">
    <property type="entry name" value="DNAJ_1"/>
    <property type="match status" value="1"/>
</dbReference>
<dbReference type="PANTHER" id="PTHR43096">
    <property type="entry name" value="DNAJ HOMOLOG 1, MITOCHONDRIAL-RELATED"/>
    <property type="match status" value="1"/>
</dbReference>
<evidence type="ECO:0000256" key="1">
    <source>
        <dbReference type="ARBA" id="ARBA00001947"/>
    </source>
</evidence>
<dbReference type="Pfam" id="PF01556">
    <property type="entry name" value="DnaJ_C"/>
    <property type="match status" value="1"/>
</dbReference>
<dbReference type="FunFam" id="1.10.287.110:FF:000034">
    <property type="entry name" value="Chaperone protein DnaJ"/>
    <property type="match status" value="1"/>
</dbReference>
<evidence type="ECO:0000256" key="8">
    <source>
        <dbReference type="ARBA" id="ARBA00022771"/>
    </source>
</evidence>
<dbReference type="CDD" id="cd06257">
    <property type="entry name" value="DnaJ"/>
    <property type="match status" value="1"/>
</dbReference>
<comment type="subcellular location">
    <subcellularLocation>
        <location evidence="2">Cytoplasm</location>
    </subcellularLocation>
</comment>
<accession>A0A381P4G7</accession>
<dbReference type="SUPFAM" id="SSF49493">
    <property type="entry name" value="HSP40/DnaJ peptide-binding domain"/>
    <property type="match status" value="2"/>
</dbReference>
<evidence type="ECO:0000256" key="3">
    <source>
        <dbReference type="ARBA" id="ARBA00011738"/>
    </source>
</evidence>
<evidence type="ECO:0000256" key="9">
    <source>
        <dbReference type="ARBA" id="ARBA00022833"/>
    </source>
</evidence>
<evidence type="ECO:0000256" key="2">
    <source>
        <dbReference type="ARBA" id="ARBA00004496"/>
    </source>
</evidence>
<dbReference type="SUPFAM" id="SSF46565">
    <property type="entry name" value="Chaperone J-domain"/>
    <property type="match status" value="1"/>
</dbReference>
<keyword evidence="9" id="KW-0862">Zinc</keyword>
<evidence type="ECO:0008006" key="15">
    <source>
        <dbReference type="Google" id="ProtNLM"/>
    </source>
</evidence>
<dbReference type="GO" id="GO:0008270">
    <property type="term" value="F:zinc ion binding"/>
    <property type="evidence" value="ECO:0007669"/>
    <property type="project" value="UniProtKB-KW"/>
</dbReference>
<organism evidence="14">
    <name type="scientific">marine metagenome</name>
    <dbReference type="NCBI Taxonomy" id="408172"/>
    <lineage>
        <taxon>unclassified sequences</taxon>
        <taxon>metagenomes</taxon>
        <taxon>ecological metagenomes</taxon>
    </lineage>
</organism>
<feature type="domain" description="CR-type" evidence="13">
    <location>
        <begin position="133"/>
        <end position="211"/>
    </location>
</feature>
<dbReference type="HAMAP" id="MF_01152">
    <property type="entry name" value="DnaJ"/>
    <property type="match status" value="1"/>
</dbReference>
<evidence type="ECO:0000259" key="12">
    <source>
        <dbReference type="PROSITE" id="PS50076"/>
    </source>
</evidence>
<evidence type="ECO:0000256" key="7">
    <source>
        <dbReference type="ARBA" id="ARBA00022737"/>
    </source>
</evidence>
<evidence type="ECO:0000256" key="11">
    <source>
        <dbReference type="ARBA" id="ARBA00023186"/>
    </source>
</evidence>
<keyword evidence="8" id="KW-0863">Zinc-finger</keyword>
<dbReference type="Gene3D" id="2.60.260.20">
    <property type="entry name" value="Urease metallochaperone UreE, N-terminal domain"/>
    <property type="match status" value="2"/>
</dbReference>
<dbReference type="CDD" id="cd10719">
    <property type="entry name" value="DnaJ_zf"/>
    <property type="match status" value="1"/>
</dbReference>
<dbReference type="GO" id="GO:0042026">
    <property type="term" value="P:protein refolding"/>
    <property type="evidence" value="ECO:0007669"/>
    <property type="project" value="TreeGrafter"/>
</dbReference>
<keyword evidence="11" id="KW-0143">Chaperone</keyword>
<dbReference type="PROSITE" id="PS51188">
    <property type="entry name" value="ZF_CR"/>
    <property type="match status" value="1"/>
</dbReference>
<keyword evidence="6" id="KW-0479">Metal-binding</keyword>
<evidence type="ECO:0000256" key="4">
    <source>
        <dbReference type="ARBA" id="ARBA00022490"/>
    </source>
</evidence>
<dbReference type="GO" id="GO:0005524">
    <property type="term" value="F:ATP binding"/>
    <property type="evidence" value="ECO:0007669"/>
    <property type="project" value="InterPro"/>
</dbReference>
<dbReference type="GO" id="GO:0005737">
    <property type="term" value="C:cytoplasm"/>
    <property type="evidence" value="ECO:0007669"/>
    <property type="project" value="UniProtKB-SubCell"/>
</dbReference>
<dbReference type="GO" id="GO:0006260">
    <property type="term" value="P:DNA replication"/>
    <property type="evidence" value="ECO:0007669"/>
    <property type="project" value="UniProtKB-KW"/>
</dbReference>
<keyword evidence="10" id="KW-0346">Stress response</keyword>
<dbReference type="InterPro" id="IPR012724">
    <property type="entry name" value="DnaJ"/>
</dbReference>
<dbReference type="InterPro" id="IPR008971">
    <property type="entry name" value="HSP40/DnaJ_pept-bd"/>
</dbReference>
<evidence type="ECO:0000259" key="13">
    <source>
        <dbReference type="PROSITE" id="PS51188"/>
    </source>
</evidence>
<dbReference type="GO" id="GO:0051082">
    <property type="term" value="F:unfolded protein binding"/>
    <property type="evidence" value="ECO:0007669"/>
    <property type="project" value="InterPro"/>
</dbReference>
<dbReference type="InterPro" id="IPR036869">
    <property type="entry name" value="J_dom_sf"/>
</dbReference>
<dbReference type="InterPro" id="IPR001623">
    <property type="entry name" value="DnaJ_domain"/>
</dbReference>
<reference evidence="14" key="1">
    <citation type="submission" date="2018-05" db="EMBL/GenBank/DDBJ databases">
        <authorList>
            <person name="Lanie J.A."/>
            <person name="Ng W.-L."/>
            <person name="Kazmierczak K.M."/>
            <person name="Andrzejewski T.M."/>
            <person name="Davidsen T.M."/>
            <person name="Wayne K.J."/>
            <person name="Tettelin H."/>
            <person name="Glass J.I."/>
            <person name="Rusch D."/>
            <person name="Podicherti R."/>
            <person name="Tsui H.-C.T."/>
            <person name="Winkler M.E."/>
        </authorList>
    </citation>
    <scope>NUCLEOTIDE SEQUENCE</scope>
</reference>
<dbReference type="Gene3D" id="2.10.230.10">
    <property type="entry name" value="Heat shock protein DnaJ, cysteine-rich domain"/>
    <property type="match status" value="1"/>
</dbReference>
<dbReference type="PANTHER" id="PTHR43096:SF48">
    <property type="entry name" value="CHAPERONE PROTEIN DNAJ"/>
    <property type="match status" value="1"/>
</dbReference>
<feature type="domain" description="J" evidence="12">
    <location>
        <begin position="5"/>
        <end position="70"/>
    </location>
</feature>
<keyword evidence="4" id="KW-0963">Cytoplasm</keyword>
<dbReference type="NCBIfam" id="TIGR02349">
    <property type="entry name" value="DnaJ_bact"/>
    <property type="match status" value="1"/>
</dbReference>
<dbReference type="PRINTS" id="PR00625">
    <property type="entry name" value="JDOMAIN"/>
</dbReference>
<dbReference type="InterPro" id="IPR001305">
    <property type="entry name" value="HSP_DnaJ_Cys-rich_dom"/>
</dbReference>
<dbReference type="GO" id="GO:0009408">
    <property type="term" value="P:response to heat"/>
    <property type="evidence" value="ECO:0007669"/>
    <property type="project" value="InterPro"/>
</dbReference>
<keyword evidence="5" id="KW-0235">DNA replication</keyword>